<organism evidence="4 5">
    <name type="scientific">Niastella vici</name>
    <dbReference type="NCBI Taxonomy" id="1703345"/>
    <lineage>
        <taxon>Bacteria</taxon>
        <taxon>Pseudomonadati</taxon>
        <taxon>Bacteroidota</taxon>
        <taxon>Chitinophagia</taxon>
        <taxon>Chitinophagales</taxon>
        <taxon>Chitinophagaceae</taxon>
        <taxon>Niastella</taxon>
    </lineage>
</organism>
<feature type="domain" description="Protein FecR C-terminal" evidence="3">
    <location>
        <begin position="336"/>
        <end position="403"/>
    </location>
</feature>
<name>A0A1V9G0G5_9BACT</name>
<dbReference type="EMBL" id="LVYD01000043">
    <property type="protein sequence ID" value="OQP64070.1"/>
    <property type="molecule type" value="Genomic_DNA"/>
</dbReference>
<reference evidence="4 5" key="1">
    <citation type="submission" date="2016-03" db="EMBL/GenBank/DDBJ databases">
        <title>Niastella vici sp. nov., isolated from farmland soil.</title>
        <authorList>
            <person name="Chen L."/>
            <person name="Wang D."/>
            <person name="Yang S."/>
            <person name="Wang G."/>
        </authorList>
    </citation>
    <scope>NUCLEOTIDE SEQUENCE [LARGE SCALE GENOMIC DNA]</scope>
    <source>
        <strain evidence="4 5">DJ57</strain>
    </source>
</reference>
<dbReference type="InterPro" id="IPR032508">
    <property type="entry name" value="FecR_C"/>
</dbReference>
<dbReference type="Proteomes" id="UP000192796">
    <property type="component" value="Unassembled WGS sequence"/>
</dbReference>
<keyword evidence="1" id="KW-0812">Transmembrane</keyword>
<dbReference type="OrthoDB" id="622631at2"/>
<keyword evidence="1" id="KW-1133">Transmembrane helix</keyword>
<feature type="transmembrane region" description="Helical" evidence="1">
    <location>
        <begin position="89"/>
        <end position="110"/>
    </location>
</feature>
<dbReference type="Pfam" id="PF16344">
    <property type="entry name" value="FecR_C"/>
    <property type="match status" value="1"/>
</dbReference>
<gene>
    <name evidence="4" type="ORF">A3860_21930</name>
</gene>
<feature type="domain" description="FecR protein" evidence="2">
    <location>
        <begin position="191"/>
        <end position="291"/>
    </location>
</feature>
<dbReference type="GO" id="GO:0016989">
    <property type="term" value="F:sigma factor antagonist activity"/>
    <property type="evidence" value="ECO:0007669"/>
    <property type="project" value="TreeGrafter"/>
</dbReference>
<dbReference type="STRING" id="1703345.A3860_21930"/>
<evidence type="ECO:0000313" key="4">
    <source>
        <dbReference type="EMBL" id="OQP64070.1"/>
    </source>
</evidence>
<evidence type="ECO:0000259" key="3">
    <source>
        <dbReference type="Pfam" id="PF16344"/>
    </source>
</evidence>
<evidence type="ECO:0000259" key="2">
    <source>
        <dbReference type="Pfam" id="PF04773"/>
    </source>
</evidence>
<dbReference type="PANTHER" id="PTHR30273">
    <property type="entry name" value="PERIPLASMIC SIGNAL SENSOR AND SIGMA FACTOR ACTIVATOR FECR-RELATED"/>
    <property type="match status" value="1"/>
</dbReference>
<accession>A0A1V9G0G5</accession>
<dbReference type="InterPro" id="IPR012373">
    <property type="entry name" value="Ferrdict_sens_TM"/>
</dbReference>
<comment type="caution">
    <text evidence="4">The sequence shown here is derived from an EMBL/GenBank/DDBJ whole genome shotgun (WGS) entry which is preliminary data.</text>
</comment>
<evidence type="ECO:0000313" key="5">
    <source>
        <dbReference type="Proteomes" id="UP000192796"/>
    </source>
</evidence>
<keyword evidence="5" id="KW-1185">Reference proteome</keyword>
<dbReference type="Gene3D" id="2.60.120.1440">
    <property type="match status" value="1"/>
</dbReference>
<dbReference type="Gene3D" id="3.55.50.30">
    <property type="match status" value="1"/>
</dbReference>
<dbReference type="Pfam" id="PF04773">
    <property type="entry name" value="FecR"/>
    <property type="match status" value="1"/>
</dbReference>
<dbReference type="AlphaFoldDB" id="A0A1V9G0G5"/>
<protein>
    <recommendedName>
        <fullName evidence="6">Iron dicitrate transport regulator FecR</fullName>
    </recommendedName>
</protein>
<evidence type="ECO:0000256" key="1">
    <source>
        <dbReference type="SAM" id="Phobius"/>
    </source>
</evidence>
<evidence type="ECO:0008006" key="6">
    <source>
        <dbReference type="Google" id="ProtNLM"/>
    </source>
</evidence>
<proteinExistence type="predicted"/>
<sequence length="404" mass="44358">MALSKEQLEDLYHKYVQNQCTQEELVALVNELGAEPGAVNEAVVTQLFDKTWDGLEVFPDKYRLPDLSLPNENDNETPVIEMYPHRKKWLRMAAAASIIFILGVGTYLLVRTPKKEMAKTENTKPAQKQDVAPGGNKAVLTLANGNTIILDNAANGTLANEGNAKVEKTSNGQLVYTAPGGNASAAITYNTLSTPRGGQYQLSLPDGSKVWLNSASSITFPTAFTGDERKVTITGEAYFEIVPLPLPTGKKMPFKVEKGNVTVEVLGTHFNVNAYDDEEAMKTTLLEGRVKVVSMLNGQQAILKPGEQVSVSHSSQLSQPIPVQTDEVMAWKNGMFHFENAGIRTVMRQLSRWYDIEVEYKGAIKNDSLDMEVPRNTNLSDVLKVIESTAGIKIKIEGKKVTVL</sequence>
<dbReference type="InterPro" id="IPR006860">
    <property type="entry name" value="FecR"/>
</dbReference>
<keyword evidence="1" id="KW-0472">Membrane</keyword>
<dbReference type="RefSeq" id="WP_081147251.1">
    <property type="nucleotide sequence ID" value="NZ_LVYD01000043.1"/>
</dbReference>
<dbReference type="PANTHER" id="PTHR30273:SF2">
    <property type="entry name" value="PROTEIN FECR"/>
    <property type="match status" value="1"/>
</dbReference>